<proteinExistence type="predicted"/>
<protein>
    <submittedName>
        <fullName evidence="1">Uncharacterized protein</fullName>
    </submittedName>
</protein>
<gene>
    <name evidence="1" type="ORF">METZ01_LOCUS457434</name>
</gene>
<organism evidence="1">
    <name type="scientific">marine metagenome</name>
    <dbReference type="NCBI Taxonomy" id="408172"/>
    <lineage>
        <taxon>unclassified sequences</taxon>
        <taxon>metagenomes</taxon>
        <taxon>ecological metagenomes</taxon>
    </lineage>
</organism>
<sequence length="29" mass="3362">MVNKHKHNSLLATDLYVIHVNIDGERDND</sequence>
<name>A0A383AAG5_9ZZZZ</name>
<evidence type="ECO:0000313" key="1">
    <source>
        <dbReference type="EMBL" id="SVE04580.1"/>
    </source>
</evidence>
<dbReference type="AlphaFoldDB" id="A0A383AAG5"/>
<dbReference type="EMBL" id="UINC01190426">
    <property type="protein sequence ID" value="SVE04580.1"/>
    <property type="molecule type" value="Genomic_DNA"/>
</dbReference>
<reference evidence="1" key="1">
    <citation type="submission" date="2018-05" db="EMBL/GenBank/DDBJ databases">
        <authorList>
            <person name="Lanie J.A."/>
            <person name="Ng W.-L."/>
            <person name="Kazmierczak K.M."/>
            <person name="Andrzejewski T.M."/>
            <person name="Davidsen T.M."/>
            <person name="Wayne K.J."/>
            <person name="Tettelin H."/>
            <person name="Glass J.I."/>
            <person name="Rusch D."/>
            <person name="Podicherti R."/>
            <person name="Tsui H.-C.T."/>
            <person name="Winkler M.E."/>
        </authorList>
    </citation>
    <scope>NUCLEOTIDE SEQUENCE</scope>
</reference>
<accession>A0A383AAG5</accession>